<dbReference type="InterPro" id="IPR050769">
    <property type="entry name" value="NAT_camello-type"/>
</dbReference>
<evidence type="ECO:0000256" key="2">
    <source>
        <dbReference type="SAM" id="MobiDB-lite"/>
    </source>
</evidence>
<evidence type="ECO:0000256" key="1">
    <source>
        <dbReference type="ARBA" id="ARBA00022679"/>
    </source>
</evidence>
<evidence type="ECO:0000313" key="4">
    <source>
        <dbReference type="EMBL" id="OXG20774.1"/>
    </source>
</evidence>
<dbReference type="CDD" id="cd04301">
    <property type="entry name" value="NAT_SF"/>
    <property type="match status" value="1"/>
</dbReference>
<dbReference type="PANTHER" id="PTHR13947:SF37">
    <property type="entry name" value="LD18367P"/>
    <property type="match status" value="1"/>
</dbReference>
<dbReference type="AlphaFoldDB" id="A0A854QK10"/>
<organism evidence="4 5">
    <name type="scientific">Cryptococcus neoformans Tu259-1</name>
    <dbReference type="NCBI Taxonomy" id="1230072"/>
    <lineage>
        <taxon>Eukaryota</taxon>
        <taxon>Fungi</taxon>
        <taxon>Dikarya</taxon>
        <taxon>Basidiomycota</taxon>
        <taxon>Agaricomycotina</taxon>
        <taxon>Tremellomycetes</taxon>
        <taxon>Tremellales</taxon>
        <taxon>Cryptococcaceae</taxon>
        <taxon>Cryptococcus</taxon>
        <taxon>Cryptococcus neoformans species complex</taxon>
    </lineage>
</organism>
<dbReference type="GO" id="GO:0008080">
    <property type="term" value="F:N-acetyltransferase activity"/>
    <property type="evidence" value="ECO:0007669"/>
    <property type="project" value="InterPro"/>
</dbReference>
<keyword evidence="3" id="KW-0812">Transmembrane</keyword>
<feature type="transmembrane region" description="Helical" evidence="3">
    <location>
        <begin position="46"/>
        <end position="66"/>
    </location>
</feature>
<dbReference type="EMBL" id="AMKT01000044">
    <property type="protein sequence ID" value="OXG20774.1"/>
    <property type="molecule type" value="Genomic_DNA"/>
</dbReference>
<dbReference type="Gene3D" id="3.40.630.30">
    <property type="match status" value="1"/>
</dbReference>
<sequence>MSQQQPPISDDVDIVRPFDRSKDEHMVKMLVGQGVMEGLARANNKIITNPLALVIVFLLGMGINHVSSFSVNSNPLSYVSPLIGPCLAFLPLMGIVEYIHRPSFTARMRKIIGAIDMIRPSTYYAEGKSGIWVFQHKGEVVGVVCLDVTKNAGKQLGSVLGEEEGQLNEKDVHRDFASSNKDENDNNAPDLRRRIAGKENKPASRIAQIRHLDVDQPYRRSGVGSELVLVALDHAFSISSGDLSSPVDRVIVRTNPLSPDGGKLFTKCGFRPITQAEVGAAAWEKSEKIGLLGWAGEYLNVDRDTWVIKRRELLEQARVKSNR</sequence>
<dbReference type="InterPro" id="IPR016181">
    <property type="entry name" value="Acyl_CoA_acyltransferase"/>
</dbReference>
<dbReference type="OrthoDB" id="2564232at2759"/>
<protein>
    <recommendedName>
        <fullName evidence="6">N-acetyltransferase domain-containing protein</fullName>
    </recommendedName>
</protein>
<dbReference type="Proteomes" id="UP000199727">
    <property type="component" value="Unassembled WGS sequence"/>
</dbReference>
<name>A0A854QK10_CRYNE</name>
<keyword evidence="1" id="KW-0808">Transferase</keyword>
<feature type="transmembrane region" description="Helical" evidence="3">
    <location>
        <begin position="78"/>
        <end position="99"/>
    </location>
</feature>
<keyword evidence="3" id="KW-1133">Transmembrane helix</keyword>
<gene>
    <name evidence="4" type="ORF">C361_03751</name>
</gene>
<dbReference type="SUPFAM" id="SSF55729">
    <property type="entry name" value="Acyl-CoA N-acyltransferases (Nat)"/>
    <property type="match status" value="1"/>
</dbReference>
<comment type="caution">
    <text evidence="4">The sequence shown here is derived from an EMBL/GenBank/DDBJ whole genome shotgun (WGS) entry which is preliminary data.</text>
</comment>
<dbReference type="PANTHER" id="PTHR13947">
    <property type="entry name" value="GNAT FAMILY N-ACETYLTRANSFERASE"/>
    <property type="match status" value="1"/>
</dbReference>
<evidence type="ECO:0000313" key="5">
    <source>
        <dbReference type="Proteomes" id="UP000199727"/>
    </source>
</evidence>
<reference evidence="4 5" key="1">
    <citation type="submission" date="2017-06" db="EMBL/GenBank/DDBJ databases">
        <title>Global population genomics of the pathogenic fungus Cryptococcus neoformans var. grubii.</title>
        <authorList>
            <person name="Cuomo C."/>
            <person name="Litvintseva A."/>
            <person name="Chen Y."/>
            <person name="Young S."/>
            <person name="Zeng Q."/>
            <person name="Chapman S."/>
            <person name="Gujja S."/>
            <person name="Saif S."/>
            <person name="Birren B."/>
        </authorList>
    </citation>
    <scope>NUCLEOTIDE SEQUENCE [LARGE SCALE GENOMIC DNA]</scope>
    <source>
        <strain evidence="4 5">Tu259-1</strain>
    </source>
</reference>
<evidence type="ECO:0000256" key="3">
    <source>
        <dbReference type="SAM" id="Phobius"/>
    </source>
</evidence>
<evidence type="ECO:0008006" key="6">
    <source>
        <dbReference type="Google" id="ProtNLM"/>
    </source>
</evidence>
<feature type="region of interest" description="Disordered" evidence="2">
    <location>
        <begin position="168"/>
        <end position="199"/>
    </location>
</feature>
<keyword evidence="3" id="KW-0472">Membrane</keyword>
<proteinExistence type="predicted"/>
<accession>A0A854QK10</accession>